<dbReference type="STRING" id="1797472.A2215_03150"/>
<organism evidence="1 2">
    <name type="scientific">Candidatus Berkelbacteria bacterium RIFOXYA2_FULL_43_10</name>
    <dbReference type="NCBI Taxonomy" id="1797472"/>
    <lineage>
        <taxon>Bacteria</taxon>
        <taxon>Candidatus Berkelbacteria</taxon>
    </lineage>
</organism>
<comment type="caution">
    <text evidence="1">The sequence shown here is derived from an EMBL/GenBank/DDBJ whole genome shotgun (WGS) entry which is preliminary data.</text>
</comment>
<name>A0A1F5EDW6_9BACT</name>
<evidence type="ECO:0000313" key="2">
    <source>
        <dbReference type="Proteomes" id="UP000178583"/>
    </source>
</evidence>
<sequence length="78" mass="9330">MNYEELKTKCKDYVSADKKHKELLAKYFPCIWNNAPLPRPISIITRKDIDILKKVREAKEKAENEWYASIIEFSKNRK</sequence>
<proteinExistence type="predicted"/>
<dbReference type="Proteomes" id="UP000178583">
    <property type="component" value="Unassembled WGS sequence"/>
</dbReference>
<dbReference type="EMBL" id="MEZY01000009">
    <property type="protein sequence ID" value="OGD65588.1"/>
    <property type="molecule type" value="Genomic_DNA"/>
</dbReference>
<evidence type="ECO:0000313" key="1">
    <source>
        <dbReference type="EMBL" id="OGD65588.1"/>
    </source>
</evidence>
<dbReference type="AlphaFoldDB" id="A0A1F5EDW6"/>
<protein>
    <submittedName>
        <fullName evidence="1">Uncharacterized protein</fullName>
    </submittedName>
</protein>
<accession>A0A1F5EDW6</accession>
<reference evidence="1 2" key="1">
    <citation type="journal article" date="2016" name="Nat. Commun.">
        <title>Thousands of microbial genomes shed light on interconnected biogeochemical processes in an aquifer system.</title>
        <authorList>
            <person name="Anantharaman K."/>
            <person name="Brown C.T."/>
            <person name="Hug L.A."/>
            <person name="Sharon I."/>
            <person name="Castelle C.J."/>
            <person name="Probst A.J."/>
            <person name="Thomas B.C."/>
            <person name="Singh A."/>
            <person name="Wilkins M.J."/>
            <person name="Karaoz U."/>
            <person name="Brodie E.L."/>
            <person name="Williams K.H."/>
            <person name="Hubbard S.S."/>
            <person name="Banfield J.F."/>
        </authorList>
    </citation>
    <scope>NUCLEOTIDE SEQUENCE [LARGE SCALE GENOMIC DNA]</scope>
</reference>
<gene>
    <name evidence="1" type="ORF">A2215_03150</name>
</gene>